<reference evidence="9 10" key="1">
    <citation type="submission" date="2019-08" db="EMBL/GenBank/DDBJ databases">
        <title>Draft genome sequences of two oriental melons (Cucumis melo L. var makuwa).</title>
        <authorList>
            <person name="Kwon S.-Y."/>
        </authorList>
    </citation>
    <scope>NUCLEOTIDE SEQUENCE [LARGE SCALE GENOMIC DNA]</scope>
    <source>
        <strain evidence="10">cv. SW 3</strain>
        <tissue evidence="9">Leaf</tissue>
    </source>
</reference>
<evidence type="ECO:0000256" key="6">
    <source>
        <dbReference type="ARBA" id="ARBA00022801"/>
    </source>
</evidence>
<evidence type="ECO:0000313" key="9">
    <source>
        <dbReference type="EMBL" id="KAA0053376.1"/>
    </source>
</evidence>
<dbReference type="OrthoDB" id="1851308at2759"/>
<comment type="cofactor">
    <cofactor evidence="1">
        <name>a divalent metal cation</name>
        <dbReference type="ChEBI" id="CHEBI:60240"/>
    </cofactor>
</comment>
<evidence type="ECO:0000256" key="2">
    <source>
        <dbReference type="ARBA" id="ARBA00004123"/>
    </source>
</evidence>
<evidence type="ECO:0000256" key="5">
    <source>
        <dbReference type="ARBA" id="ARBA00022723"/>
    </source>
</evidence>
<comment type="caution">
    <text evidence="9">The sequence shown here is derived from an EMBL/GenBank/DDBJ whole genome shotgun (WGS) entry which is preliminary data.</text>
</comment>
<name>A0A5A7UGM9_CUCMM</name>
<comment type="subcellular location">
    <subcellularLocation>
        <location evidence="2">Nucleus</location>
    </subcellularLocation>
</comment>
<dbReference type="Proteomes" id="UP000321393">
    <property type="component" value="Unassembled WGS sequence"/>
</dbReference>
<evidence type="ECO:0000256" key="1">
    <source>
        <dbReference type="ARBA" id="ARBA00001968"/>
    </source>
</evidence>
<sequence length="148" mass="16808">MVLMVVLRLHDDLLATPQPIMSGCTDMRNCVPYLLQNCLGALDSTYFKVNVSAVDRYHTRKGKVATNVLDICDTKGNFVFILADWDGSVADSRILRDALSRSNDLKVPKGEIYFPTVTRVYYYLCNASYPKAEGFLSPYRGQRYHLQE</sequence>
<keyword evidence="4" id="KW-0540">Nuclease</keyword>
<evidence type="ECO:0000256" key="3">
    <source>
        <dbReference type="ARBA" id="ARBA00006958"/>
    </source>
</evidence>
<proteinExistence type="inferred from homology"/>
<gene>
    <name evidence="9" type="ORF">E6C27_scaffold428G00340</name>
</gene>
<keyword evidence="6" id="KW-0378">Hydrolase</keyword>
<evidence type="ECO:0000256" key="7">
    <source>
        <dbReference type="ARBA" id="ARBA00023242"/>
    </source>
</evidence>
<evidence type="ECO:0000256" key="4">
    <source>
        <dbReference type="ARBA" id="ARBA00022722"/>
    </source>
</evidence>
<evidence type="ECO:0000259" key="8">
    <source>
        <dbReference type="Pfam" id="PF13359"/>
    </source>
</evidence>
<dbReference type="InterPro" id="IPR045249">
    <property type="entry name" value="HARBI1-like"/>
</dbReference>
<dbReference type="GO" id="GO:0016787">
    <property type="term" value="F:hydrolase activity"/>
    <property type="evidence" value="ECO:0007669"/>
    <property type="project" value="UniProtKB-KW"/>
</dbReference>
<keyword evidence="5" id="KW-0479">Metal-binding</keyword>
<dbReference type="PANTHER" id="PTHR22930:SF281">
    <property type="entry name" value="NUCLEASE"/>
    <property type="match status" value="1"/>
</dbReference>
<dbReference type="EMBL" id="SSTE01009449">
    <property type="protein sequence ID" value="KAA0053376.1"/>
    <property type="molecule type" value="Genomic_DNA"/>
</dbReference>
<feature type="domain" description="DDE Tnp4" evidence="8">
    <location>
        <begin position="43"/>
        <end position="140"/>
    </location>
</feature>
<protein>
    <submittedName>
        <fullName evidence="9">Nuclease HARBI1</fullName>
    </submittedName>
</protein>
<dbReference type="GO" id="GO:0005634">
    <property type="term" value="C:nucleus"/>
    <property type="evidence" value="ECO:0007669"/>
    <property type="project" value="UniProtKB-SubCell"/>
</dbReference>
<keyword evidence="7" id="KW-0539">Nucleus</keyword>
<organism evidence="9 10">
    <name type="scientific">Cucumis melo var. makuwa</name>
    <name type="common">Oriental melon</name>
    <dbReference type="NCBI Taxonomy" id="1194695"/>
    <lineage>
        <taxon>Eukaryota</taxon>
        <taxon>Viridiplantae</taxon>
        <taxon>Streptophyta</taxon>
        <taxon>Embryophyta</taxon>
        <taxon>Tracheophyta</taxon>
        <taxon>Spermatophyta</taxon>
        <taxon>Magnoliopsida</taxon>
        <taxon>eudicotyledons</taxon>
        <taxon>Gunneridae</taxon>
        <taxon>Pentapetalae</taxon>
        <taxon>rosids</taxon>
        <taxon>fabids</taxon>
        <taxon>Cucurbitales</taxon>
        <taxon>Cucurbitaceae</taxon>
        <taxon>Benincaseae</taxon>
        <taxon>Cucumis</taxon>
    </lineage>
</organism>
<dbReference type="Pfam" id="PF13359">
    <property type="entry name" value="DDE_Tnp_4"/>
    <property type="match status" value="1"/>
</dbReference>
<evidence type="ECO:0000313" key="10">
    <source>
        <dbReference type="Proteomes" id="UP000321393"/>
    </source>
</evidence>
<dbReference type="InterPro" id="IPR027806">
    <property type="entry name" value="HARBI1_dom"/>
</dbReference>
<accession>A0A5A7UGM9</accession>
<dbReference type="PANTHER" id="PTHR22930">
    <property type="match status" value="1"/>
</dbReference>
<dbReference type="GO" id="GO:0046872">
    <property type="term" value="F:metal ion binding"/>
    <property type="evidence" value="ECO:0007669"/>
    <property type="project" value="UniProtKB-KW"/>
</dbReference>
<dbReference type="AlphaFoldDB" id="A0A5A7UGM9"/>
<dbReference type="STRING" id="1194695.A0A5A7UGM9"/>
<comment type="similarity">
    <text evidence="3">Belongs to the HARBI1 family.</text>
</comment>
<dbReference type="GO" id="GO:0004518">
    <property type="term" value="F:nuclease activity"/>
    <property type="evidence" value="ECO:0007669"/>
    <property type="project" value="UniProtKB-KW"/>
</dbReference>